<reference evidence="1" key="1">
    <citation type="submission" date="2018-06" db="EMBL/GenBank/DDBJ databases">
        <authorList>
            <person name="Ashton P.M."/>
            <person name="Dallman T."/>
            <person name="Nair S."/>
            <person name="De Pinna E."/>
            <person name="Peters T."/>
            <person name="Grant K."/>
        </authorList>
    </citation>
    <scope>NUCLEOTIDE SEQUENCE [LARGE SCALE GENOMIC DNA]</scope>
    <source>
        <strain evidence="1">275803</strain>
    </source>
</reference>
<dbReference type="EMBL" id="CP079837">
    <property type="protein sequence ID" value="QXX24758.1"/>
    <property type="molecule type" value="Genomic_DNA"/>
</dbReference>
<accession>A0A3Z3Q2Z7</accession>
<dbReference type="SUPFAM" id="SSF52540">
    <property type="entry name" value="P-loop containing nucleoside triphosphate hydrolases"/>
    <property type="match status" value="1"/>
</dbReference>
<organism evidence="1">
    <name type="scientific">Salmonella enterica subsp. salamae</name>
    <dbReference type="NCBI Taxonomy" id="59202"/>
    <lineage>
        <taxon>Bacteria</taxon>
        <taxon>Pseudomonadati</taxon>
        <taxon>Pseudomonadota</taxon>
        <taxon>Gammaproteobacteria</taxon>
        <taxon>Enterobacterales</taxon>
        <taxon>Enterobacteriaceae</taxon>
        <taxon>Salmonella</taxon>
    </lineage>
</organism>
<dbReference type="EMBL" id="AAIVAV010000019">
    <property type="protein sequence ID" value="ECI4010894.1"/>
    <property type="molecule type" value="Genomic_DNA"/>
</dbReference>
<dbReference type="Gene3D" id="3.40.50.300">
    <property type="entry name" value="P-loop containing nucleotide triphosphate hydrolases"/>
    <property type="match status" value="1"/>
</dbReference>
<evidence type="ECO:0000313" key="2">
    <source>
        <dbReference type="EMBL" id="QXX21683.1"/>
    </source>
</evidence>
<evidence type="ECO:0000313" key="3">
    <source>
        <dbReference type="EMBL" id="QXX24758.1"/>
    </source>
</evidence>
<name>A0A3Z3Q2Z7_SALER</name>
<evidence type="ECO:0000313" key="1">
    <source>
        <dbReference type="EMBL" id="ECI4010894.1"/>
    </source>
</evidence>
<keyword evidence="1" id="KW-0418">Kinase</keyword>
<protein>
    <submittedName>
        <fullName evidence="2">AAA family ATPase</fullName>
    </submittedName>
    <submittedName>
        <fullName evidence="1">Adenylyl-sulfate kinase</fullName>
    </submittedName>
</protein>
<dbReference type="GO" id="GO:0016301">
    <property type="term" value="F:kinase activity"/>
    <property type="evidence" value="ECO:0007669"/>
    <property type="project" value="UniProtKB-KW"/>
</dbReference>
<proteinExistence type="predicted"/>
<accession>A0A344QXT1</accession>
<dbReference type="Proteomes" id="UP000839598">
    <property type="component" value="Unassembled WGS sequence"/>
</dbReference>
<gene>
    <name evidence="1" type="ORF">DN310_16550</name>
    <name evidence="2" type="ORF">JMJ83_04335</name>
    <name evidence="3" type="ORF">JMJ84_19780</name>
</gene>
<keyword evidence="1" id="KW-0808">Transferase</keyword>
<dbReference type="PANTHER" id="PTHR37807">
    <property type="entry name" value="OS07G0160300 PROTEIN"/>
    <property type="match status" value="1"/>
</dbReference>
<dbReference type="Pfam" id="PF13671">
    <property type="entry name" value="AAA_33"/>
    <property type="match status" value="1"/>
</dbReference>
<dbReference type="PANTHER" id="PTHR37807:SF3">
    <property type="entry name" value="OS07G0160300 PROTEIN"/>
    <property type="match status" value="1"/>
</dbReference>
<dbReference type="InterPro" id="IPR027417">
    <property type="entry name" value="P-loop_NTPase"/>
</dbReference>
<dbReference type="AlphaFoldDB" id="A0A3Z3Q2Z7"/>
<sequence length="164" mass="18206">MFIIFAGLPGSGKSTIAHALAKELGAVYLRIDTIEQAIRCAENHDKETGPAGYFVAYELARDNLKLGLNVIADSVNPLLLTREAYREVALSTGSKFLEVEVICSDVNTHRSRVESRISDIEGLKLPDWNAVITRDYEQWDQEHLIIDSSKSSVKQCVETIIDAL</sequence>
<reference evidence="2" key="2">
    <citation type="submission" date="2021-07" db="EMBL/GenBank/DDBJ databases">
        <title>Whole-Genome Sequences of non-enterica strains of Salmonella enterica isolated from poultry houses.</title>
        <authorList>
            <person name="Lamas A."/>
            <person name="Regal P."/>
            <person name="Miranda J.M."/>
            <person name="Vazquez B."/>
            <person name="Cepeda A."/>
            <person name="Franco C.M."/>
        </authorList>
    </citation>
    <scope>NUCLEOTIDE SEQUENCE</scope>
    <source>
        <strain evidence="3">LHICA_SA2</strain>
        <strain evidence="2">LHICA_SA3</strain>
    </source>
</reference>
<dbReference type="EMBL" id="CP079838">
    <property type="protein sequence ID" value="QXX21683.1"/>
    <property type="molecule type" value="Genomic_DNA"/>
</dbReference>
<dbReference type="RefSeq" id="WP_000469898.1">
    <property type="nucleotide sequence ID" value="NZ_CP079838.1"/>
</dbReference>